<name>A0A9P0I7N7_SPOLI</name>
<protein>
    <submittedName>
        <fullName evidence="3">Uncharacterized protein</fullName>
    </submittedName>
</protein>
<gene>
    <name evidence="3" type="ORF">SPLIT_LOCUS6267</name>
</gene>
<evidence type="ECO:0000256" key="2">
    <source>
        <dbReference type="SAM" id="Phobius"/>
    </source>
</evidence>
<keyword evidence="2" id="KW-1133">Transmembrane helix</keyword>
<keyword evidence="4" id="KW-1185">Reference proteome</keyword>
<dbReference type="Proteomes" id="UP001153321">
    <property type="component" value="Chromosome 22"/>
</dbReference>
<evidence type="ECO:0000256" key="1">
    <source>
        <dbReference type="SAM" id="MobiDB-lite"/>
    </source>
</evidence>
<accession>A0A9P0I7N7</accession>
<organism evidence="3 4">
    <name type="scientific">Spodoptera littoralis</name>
    <name type="common">Egyptian cotton leafworm</name>
    <dbReference type="NCBI Taxonomy" id="7109"/>
    <lineage>
        <taxon>Eukaryota</taxon>
        <taxon>Metazoa</taxon>
        <taxon>Ecdysozoa</taxon>
        <taxon>Arthropoda</taxon>
        <taxon>Hexapoda</taxon>
        <taxon>Insecta</taxon>
        <taxon>Pterygota</taxon>
        <taxon>Neoptera</taxon>
        <taxon>Endopterygota</taxon>
        <taxon>Lepidoptera</taxon>
        <taxon>Glossata</taxon>
        <taxon>Ditrysia</taxon>
        <taxon>Noctuoidea</taxon>
        <taxon>Noctuidae</taxon>
        <taxon>Amphipyrinae</taxon>
        <taxon>Spodoptera</taxon>
    </lineage>
</organism>
<keyword evidence="2" id="KW-0812">Transmembrane</keyword>
<feature type="region of interest" description="Disordered" evidence="1">
    <location>
        <begin position="74"/>
        <end position="95"/>
    </location>
</feature>
<feature type="transmembrane region" description="Helical" evidence="2">
    <location>
        <begin position="12"/>
        <end position="34"/>
    </location>
</feature>
<evidence type="ECO:0000313" key="3">
    <source>
        <dbReference type="EMBL" id="CAH1640911.1"/>
    </source>
</evidence>
<sequence>MSQEGSSLSLYILAHFWETICFLIIIFAFFISLWELLHVTRPRPTLNRGCCDYYKRSLLQGALYEERANCTDGERDARCGTERTPTFQNRQGTHHTPTNKILPSSTFPLTRHRWRIAHRPMYFWPQEDLLILMFQQARINLMINTGTDVK</sequence>
<feature type="compositionally biased region" description="Polar residues" evidence="1">
    <location>
        <begin position="83"/>
        <end position="95"/>
    </location>
</feature>
<reference evidence="3" key="1">
    <citation type="submission" date="2022-02" db="EMBL/GenBank/DDBJ databases">
        <authorList>
            <person name="King R."/>
        </authorList>
    </citation>
    <scope>NUCLEOTIDE SEQUENCE</scope>
</reference>
<proteinExistence type="predicted"/>
<dbReference type="AlphaFoldDB" id="A0A9P0I7N7"/>
<keyword evidence="2" id="KW-0472">Membrane</keyword>
<dbReference type="EMBL" id="LR824553">
    <property type="protein sequence ID" value="CAH1640911.1"/>
    <property type="molecule type" value="Genomic_DNA"/>
</dbReference>
<evidence type="ECO:0000313" key="4">
    <source>
        <dbReference type="Proteomes" id="UP001153321"/>
    </source>
</evidence>